<evidence type="ECO:0000259" key="1">
    <source>
        <dbReference type="SMART" id="SM00382"/>
    </source>
</evidence>
<gene>
    <name evidence="2" type="ORF">SAMN04244553_3777</name>
</gene>
<dbReference type="SMART" id="SM00382">
    <property type="entry name" value="AAA"/>
    <property type="match status" value="1"/>
</dbReference>
<dbReference type="OrthoDB" id="9781481at2"/>
<dbReference type="CDD" id="cd00009">
    <property type="entry name" value="AAA"/>
    <property type="match status" value="1"/>
</dbReference>
<evidence type="ECO:0000313" key="2">
    <source>
        <dbReference type="EMBL" id="SNY85741.1"/>
    </source>
</evidence>
<proteinExistence type="predicted"/>
<dbReference type="Proteomes" id="UP000219565">
    <property type="component" value="Unassembled WGS sequence"/>
</dbReference>
<dbReference type="GO" id="GO:0005524">
    <property type="term" value="F:ATP binding"/>
    <property type="evidence" value="ECO:0007669"/>
    <property type="project" value="InterPro"/>
</dbReference>
<dbReference type="Gene3D" id="3.40.50.300">
    <property type="entry name" value="P-loop containing nucleotide triphosphate hydrolases"/>
    <property type="match status" value="1"/>
</dbReference>
<dbReference type="SUPFAM" id="SSF52540">
    <property type="entry name" value="P-loop containing nucleoside triphosphate hydrolases"/>
    <property type="match status" value="1"/>
</dbReference>
<feature type="domain" description="AAA+ ATPase" evidence="1">
    <location>
        <begin position="393"/>
        <end position="577"/>
    </location>
</feature>
<dbReference type="InterPro" id="IPR011704">
    <property type="entry name" value="ATPase_dyneun-rel_AAA"/>
</dbReference>
<protein>
    <submittedName>
        <fullName evidence="2">5-methylcytosine-specific restriction enzyme B</fullName>
    </submittedName>
</protein>
<dbReference type="EMBL" id="OBEG01000003">
    <property type="protein sequence ID" value="SNY85741.1"/>
    <property type="molecule type" value="Genomic_DNA"/>
</dbReference>
<dbReference type="AlphaFoldDB" id="A0A285LQW7"/>
<dbReference type="GO" id="GO:0016887">
    <property type="term" value="F:ATP hydrolysis activity"/>
    <property type="evidence" value="ECO:0007669"/>
    <property type="project" value="InterPro"/>
</dbReference>
<dbReference type="InterPro" id="IPR027417">
    <property type="entry name" value="P-loop_NTPase"/>
</dbReference>
<name>A0A285LQW7_9NOCA</name>
<dbReference type="RefSeq" id="WP_097245957.1">
    <property type="nucleotide sequence ID" value="NZ_OBEG01000003.1"/>
</dbReference>
<evidence type="ECO:0000313" key="3">
    <source>
        <dbReference type="Proteomes" id="UP000219565"/>
    </source>
</evidence>
<reference evidence="2 3" key="1">
    <citation type="submission" date="2017-09" db="EMBL/GenBank/DDBJ databases">
        <authorList>
            <person name="Ehlers B."/>
            <person name="Leendertz F.H."/>
        </authorList>
    </citation>
    <scope>NUCLEOTIDE SEQUENCE [LARGE SCALE GENOMIC DNA]</scope>
    <source>
        <strain evidence="2 3">DSM 45537</strain>
    </source>
</reference>
<dbReference type="PANTHER" id="PTHR37291:SF1">
    <property type="entry name" value="TYPE IV METHYL-DIRECTED RESTRICTION ENZYME ECOKMCRB SUBUNIT"/>
    <property type="match status" value="1"/>
</dbReference>
<dbReference type="PANTHER" id="PTHR37291">
    <property type="entry name" value="5-METHYLCYTOSINE-SPECIFIC RESTRICTION ENZYME B"/>
    <property type="match status" value="1"/>
</dbReference>
<organism evidence="2 3">
    <name type="scientific">Nocardia amikacinitolerans</name>
    <dbReference type="NCBI Taxonomy" id="756689"/>
    <lineage>
        <taxon>Bacteria</taxon>
        <taxon>Bacillati</taxon>
        <taxon>Actinomycetota</taxon>
        <taxon>Actinomycetes</taxon>
        <taxon>Mycobacteriales</taxon>
        <taxon>Nocardiaceae</taxon>
        <taxon>Nocardia</taxon>
    </lineage>
</organism>
<accession>A0A285LQW7</accession>
<dbReference type="InterPro" id="IPR003593">
    <property type="entry name" value="AAA+_ATPase"/>
</dbReference>
<dbReference type="Pfam" id="PF07728">
    <property type="entry name" value="AAA_5"/>
    <property type="match status" value="1"/>
</dbReference>
<dbReference type="InterPro" id="IPR052934">
    <property type="entry name" value="Methyl-DNA_Rec/Restrict_Enz"/>
</dbReference>
<keyword evidence="3" id="KW-1185">Reference proteome</keyword>
<sequence length="690" mass="76164">MTTDLRTAIGEFDRSSAALWVAAAADQRKLVLETFPLADWPTLPVERYALGLGSADSDAVTYCRLLEFGTRELGSISGGSARKHMLYRHNSGEWKLAPALLGLSVEQAWERLRGQFVAAFDAAERAAFAELDELEVLLSGQALVTKSLATYFPEHFLPIFSSAHLRAFISELGGTPEKNVPAWRANRQLRDLVMRDHELSLWNPHEVMKFLYDNYDPRGRTRAIWKIAPGEGAKFWKDCLAGGFICVEWDEVGDLTQYTSDAELKEVLNATYPERPGGNGDKARKLIAYRDLQAGDRIVANQGMRRVLAIGTVTDGYRFDDSRAEAKHLVSVAWDTDYAQELPKPRGAWRPTFAKVSENLLAQLTAHEGSNGEVRTDTPLPEEVSQALAVLDHKRQLILHGPPGTGKTRLALNIALAAHGNHAVTDGPRRNESVVELLDTGVVRLVTFHPSYGYEDFVEGFKPDHDATGQGLRLVLADGVFHTLCTAAAAEPDTTFLLIIDEINRGDLPRIFGELVTLLESDKRGIPLTLPISKRRFAVPPNIRIIGTMNTADRSVSHLDAAIRRRFAFLSVEPDPEAVSGQVGPLELSSFLSSLNERIDRTLDVDHRIGHAYLLRNDEPVATEDELWSAFYHDIVPLLVDYCVGRADLLRQILGEMVDQATGRPAQVSVADLPAALAAEFTAGAHDCDE</sequence>